<evidence type="ECO:0000256" key="1">
    <source>
        <dbReference type="ARBA" id="ARBA00022737"/>
    </source>
</evidence>
<dbReference type="Pfam" id="PF07719">
    <property type="entry name" value="TPR_2"/>
    <property type="match status" value="1"/>
</dbReference>
<dbReference type="PROSITE" id="PS50293">
    <property type="entry name" value="TPR_REGION"/>
    <property type="match status" value="1"/>
</dbReference>
<accession>A0A3L8PY24</accession>
<feature type="compositionally biased region" description="Low complexity" evidence="4">
    <location>
        <begin position="473"/>
        <end position="483"/>
    </location>
</feature>
<reference evidence="7 8" key="1">
    <citation type="submission" date="2018-09" db="EMBL/GenBank/DDBJ databases">
        <title>Phylogeny of the Shewanellaceae, and recommendation for two new genera, Pseudoshewanella and Parashewanella.</title>
        <authorList>
            <person name="Wang G."/>
        </authorList>
    </citation>
    <scope>NUCLEOTIDE SEQUENCE [LARGE SCALE GENOMIC DNA]</scope>
    <source>
        <strain evidence="7 8">C51</strain>
    </source>
</reference>
<feature type="transmembrane region" description="Helical" evidence="5">
    <location>
        <begin position="6"/>
        <end position="25"/>
    </location>
</feature>
<dbReference type="PANTHER" id="PTHR22550:SF14">
    <property type="entry name" value="VWFA DOMAIN-CONTAINING PROTEIN"/>
    <property type="match status" value="1"/>
</dbReference>
<feature type="region of interest" description="Disordered" evidence="4">
    <location>
        <begin position="445"/>
        <end position="626"/>
    </location>
</feature>
<keyword evidence="5" id="KW-0812">Transmembrane</keyword>
<dbReference type="AlphaFoldDB" id="A0A3L8PY24"/>
<dbReference type="SMART" id="SM00028">
    <property type="entry name" value="TPR"/>
    <property type="match status" value="1"/>
</dbReference>
<dbReference type="InterPro" id="IPR050768">
    <property type="entry name" value="UPF0353/GerABKA_families"/>
</dbReference>
<dbReference type="InterPro" id="IPR036465">
    <property type="entry name" value="vWFA_dom_sf"/>
</dbReference>
<dbReference type="Pfam" id="PF13519">
    <property type="entry name" value="VWA_2"/>
    <property type="match status" value="1"/>
</dbReference>
<evidence type="ECO:0000256" key="4">
    <source>
        <dbReference type="SAM" id="MobiDB-lite"/>
    </source>
</evidence>
<feature type="transmembrane region" description="Helical" evidence="5">
    <location>
        <begin position="58"/>
        <end position="77"/>
    </location>
</feature>
<dbReference type="SMART" id="SM00327">
    <property type="entry name" value="VWA"/>
    <property type="match status" value="1"/>
</dbReference>
<dbReference type="PROSITE" id="PS50005">
    <property type="entry name" value="TPR"/>
    <property type="match status" value="1"/>
</dbReference>
<feature type="compositionally biased region" description="Low complexity" evidence="4">
    <location>
        <begin position="524"/>
        <end position="537"/>
    </location>
</feature>
<sequence>MTLHFIRPEWLFALIPLAMVLVLLWRQQGGNTVWNRYISPHLATLLIDTGAQNNKNSVLLLSGFWLILVIALSGPAVTKQNLPVFASTQGRVLLMDMSLSTYATDLPPNRLTQERYKAIDLIKALNEGETGLIAYAGDAFTISPLTRDKGTLLNFLPTLTPDIMPVAGSNLASGIDKAKQLLTHGGHIKGDIIVFTDGINEKQLQQAKAQLDDQNFRLIILAFGSKQGAPIRLPDGQLLRDNANQVVVAKTRYDLLSELAQAGQGSMIQYRADDNDIKQITNQLSVKKQAKLTDLQGETWQDLGPYIALLLTPFVLMLFRNGATLFTLILCAGLLMPQPVKAMDWNSLWKTQNQQAQEAYNNKEYQQAAKQFNQPQWQHSAQYKAGDFKQALKGFEQDNSATGLYNQGNTLMQMGNYAEAEKRYQQALKQAPSMADAQHNLELAKKLQKQQQQKKQNSSGDNKQQNQDKKDQQPQQNDQQNNKNSDEQKSQQKQNQQQQSNQNQESDQQKQSANDSQQSDEQNNKPQQQNQQTNQNDQKQKQSEQKQQKSKSEQPKADKQKSKKQQATAAEQKQDNGEPKQQLPASMQRALNAIPDDPQLLIRNKMQLEYQKRRQQGRTVEGQEQW</sequence>
<comment type="caution">
    <text evidence="7">The sequence shown here is derived from an EMBL/GenBank/DDBJ whole genome shotgun (WGS) entry which is preliminary data.</text>
</comment>
<evidence type="ECO:0000256" key="5">
    <source>
        <dbReference type="SAM" id="Phobius"/>
    </source>
</evidence>
<dbReference type="Proteomes" id="UP000281474">
    <property type="component" value="Unassembled WGS sequence"/>
</dbReference>
<feature type="compositionally biased region" description="Basic and acidic residues" evidence="4">
    <location>
        <begin position="538"/>
        <end position="560"/>
    </location>
</feature>
<dbReference type="InterPro" id="IPR019734">
    <property type="entry name" value="TPR_rpt"/>
</dbReference>
<dbReference type="InterPro" id="IPR011990">
    <property type="entry name" value="TPR-like_helical_dom_sf"/>
</dbReference>
<keyword evidence="5" id="KW-1133">Transmembrane helix</keyword>
<name>A0A3L8PY24_9GAMM</name>
<gene>
    <name evidence="7" type="ORF">D5018_07480</name>
</gene>
<dbReference type="RefSeq" id="WP_121838389.1">
    <property type="nucleotide sequence ID" value="NZ_ML014766.1"/>
</dbReference>
<dbReference type="OrthoDB" id="9807628at2"/>
<dbReference type="InterPro" id="IPR013105">
    <property type="entry name" value="TPR_2"/>
</dbReference>
<dbReference type="InterPro" id="IPR002035">
    <property type="entry name" value="VWF_A"/>
</dbReference>
<dbReference type="Gene3D" id="1.25.40.10">
    <property type="entry name" value="Tetratricopeptide repeat domain"/>
    <property type="match status" value="1"/>
</dbReference>
<dbReference type="PROSITE" id="PS50234">
    <property type="entry name" value="VWFA"/>
    <property type="match status" value="1"/>
</dbReference>
<feature type="compositionally biased region" description="Low complexity" evidence="4">
    <location>
        <begin position="491"/>
        <end position="512"/>
    </location>
</feature>
<keyword evidence="1" id="KW-0677">Repeat</keyword>
<dbReference type="SUPFAM" id="SSF53300">
    <property type="entry name" value="vWA-like"/>
    <property type="match status" value="1"/>
</dbReference>
<dbReference type="EMBL" id="QZEI01000017">
    <property type="protein sequence ID" value="RLV60357.1"/>
    <property type="molecule type" value="Genomic_DNA"/>
</dbReference>
<feature type="domain" description="VWFA" evidence="6">
    <location>
        <begin position="90"/>
        <end position="284"/>
    </location>
</feature>
<organism evidence="7 8">
    <name type="scientific">Parashewanella curva</name>
    <dbReference type="NCBI Taxonomy" id="2338552"/>
    <lineage>
        <taxon>Bacteria</taxon>
        <taxon>Pseudomonadati</taxon>
        <taxon>Pseudomonadota</taxon>
        <taxon>Gammaproteobacteria</taxon>
        <taxon>Alteromonadales</taxon>
        <taxon>Shewanellaceae</taxon>
        <taxon>Parashewanella</taxon>
    </lineage>
</organism>
<feature type="repeat" description="TPR" evidence="3">
    <location>
        <begin position="401"/>
        <end position="434"/>
    </location>
</feature>
<feature type="compositionally biased region" description="Low complexity" evidence="4">
    <location>
        <begin position="449"/>
        <end position="465"/>
    </location>
</feature>
<evidence type="ECO:0000313" key="8">
    <source>
        <dbReference type="Proteomes" id="UP000281474"/>
    </source>
</evidence>
<evidence type="ECO:0000259" key="6">
    <source>
        <dbReference type="PROSITE" id="PS50234"/>
    </source>
</evidence>
<evidence type="ECO:0000313" key="7">
    <source>
        <dbReference type="EMBL" id="RLV60357.1"/>
    </source>
</evidence>
<dbReference type="PANTHER" id="PTHR22550">
    <property type="entry name" value="SPORE GERMINATION PROTEIN"/>
    <property type="match status" value="1"/>
</dbReference>
<keyword evidence="8" id="KW-1185">Reference proteome</keyword>
<keyword evidence="2 3" id="KW-0802">TPR repeat</keyword>
<proteinExistence type="predicted"/>
<dbReference type="SUPFAM" id="SSF48452">
    <property type="entry name" value="TPR-like"/>
    <property type="match status" value="1"/>
</dbReference>
<evidence type="ECO:0000256" key="3">
    <source>
        <dbReference type="PROSITE-ProRule" id="PRU00339"/>
    </source>
</evidence>
<dbReference type="Gene3D" id="3.40.50.410">
    <property type="entry name" value="von Willebrand factor, type A domain"/>
    <property type="match status" value="1"/>
</dbReference>
<protein>
    <submittedName>
        <fullName evidence="7">VWA domain-containing protein</fullName>
    </submittedName>
</protein>
<evidence type="ECO:0000256" key="2">
    <source>
        <dbReference type="ARBA" id="ARBA00022803"/>
    </source>
</evidence>
<keyword evidence="5" id="KW-0472">Membrane</keyword>